<keyword evidence="6 8" id="KW-1133">Transmembrane helix</keyword>
<evidence type="ECO:0000256" key="3">
    <source>
        <dbReference type="ARBA" id="ARBA00022475"/>
    </source>
</evidence>
<keyword evidence="11" id="KW-1185">Reference proteome</keyword>
<dbReference type="GO" id="GO:0003333">
    <property type="term" value="P:amino acid transmembrane transport"/>
    <property type="evidence" value="ECO:0007669"/>
    <property type="project" value="InterPro"/>
</dbReference>
<accession>A0AAD3CP39</accession>
<dbReference type="AlphaFoldDB" id="A0AAD3CP39"/>
<feature type="transmembrane region" description="Helical" evidence="8">
    <location>
        <begin position="381"/>
        <end position="403"/>
    </location>
</feature>
<feature type="transmembrane region" description="Helical" evidence="8">
    <location>
        <begin position="309"/>
        <end position="327"/>
    </location>
</feature>
<keyword evidence="5 8" id="KW-0812">Transmembrane</keyword>
<gene>
    <name evidence="10" type="ORF">CTEN210_04715</name>
</gene>
<evidence type="ECO:0000256" key="5">
    <source>
        <dbReference type="ARBA" id="ARBA00022692"/>
    </source>
</evidence>
<evidence type="ECO:0000313" key="11">
    <source>
        <dbReference type="Proteomes" id="UP001054902"/>
    </source>
</evidence>
<proteinExistence type="predicted"/>
<dbReference type="PANTHER" id="PTHR32195">
    <property type="entry name" value="OS07G0662800 PROTEIN"/>
    <property type="match status" value="1"/>
</dbReference>
<evidence type="ECO:0000313" key="10">
    <source>
        <dbReference type="EMBL" id="GFH48239.1"/>
    </source>
</evidence>
<dbReference type="Pfam" id="PF03222">
    <property type="entry name" value="Trp_Tyr_perm"/>
    <property type="match status" value="1"/>
</dbReference>
<dbReference type="GO" id="GO:0005886">
    <property type="term" value="C:plasma membrane"/>
    <property type="evidence" value="ECO:0007669"/>
    <property type="project" value="UniProtKB-SubCell"/>
</dbReference>
<evidence type="ECO:0008006" key="12">
    <source>
        <dbReference type="Google" id="ProtNLM"/>
    </source>
</evidence>
<protein>
    <recommendedName>
        <fullName evidence="12">Amino acid transporter</fullName>
    </recommendedName>
</protein>
<evidence type="ECO:0000256" key="6">
    <source>
        <dbReference type="ARBA" id="ARBA00022989"/>
    </source>
</evidence>
<feature type="chain" id="PRO_5042284014" description="Amino acid transporter" evidence="9">
    <location>
        <begin position="25"/>
        <end position="558"/>
    </location>
</feature>
<comment type="subcellular location">
    <subcellularLocation>
        <location evidence="1">Cell inner membrane</location>
        <topology evidence="1">Multi-pass membrane protein</topology>
    </subcellularLocation>
</comment>
<dbReference type="InterPro" id="IPR018227">
    <property type="entry name" value="Amino_acid_transport_2"/>
</dbReference>
<name>A0AAD3CP39_9STRA</name>
<organism evidence="10 11">
    <name type="scientific">Chaetoceros tenuissimus</name>
    <dbReference type="NCBI Taxonomy" id="426638"/>
    <lineage>
        <taxon>Eukaryota</taxon>
        <taxon>Sar</taxon>
        <taxon>Stramenopiles</taxon>
        <taxon>Ochrophyta</taxon>
        <taxon>Bacillariophyta</taxon>
        <taxon>Coscinodiscophyceae</taxon>
        <taxon>Chaetocerotophycidae</taxon>
        <taxon>Chaetocerotales</taxon>
        <taxon>Chaetocerotaceae</taxon>
        <taxon>Chaetoceros</taxon>
    </lineage>
</organism>
<keyword evidence="7 8" id="KW-0472">Membrane</keyword>
<evidence type="ECO:0000256" key="2">
    <source>
        <dbReference type="ARBA" id="ARBA00022448"/>
    </source>
</evidence>
<sequence length="558" mass="58908">MKLLSINASILSLLLSTLPEYGAAFVQPQGQFKVMVSTDITRGSTTLHMMNDKRTNTKDFSSSKKNILSASTISDDSFSSFEDDESPLLSWMPEQSTDMKKFAAIVSAALLITSNTVGASMMVLPGLAQGPGMITSSCIFFAVYLVNLLSGLLIAEVAINQYESSKGSSCEVPSSFKEFADANLQSNLAGNMISAISLFINTCVLSYDLVTAGRLTNQAITSEFSKNIAGNDIVNALQSFDSAGISIAAAFFVLLVSTQSGAALSSIASICCMTLFACFAGLVLPGLAMIHDPLATFAAKGTSEFGGEIFMHDISNLVPVLLTAMVYQNIVPTIVKRLNYDRELSTKAIIGGSAIPMIMYILFCFTVLGGGALPGAGSGNMFLTGITTASVFGSATACVISISEEIGVFFDSMKNEKECELIEAPSEENVNVDETASFPSVALSIAAPLVAGIFFAEGDGFVQALSVAGSYGSPLLYGVVPVVLAFSQRNAIFDEIEKMDVGIVENTKVTLSKIFNDESDREKQIIPGGVVPPMALFTGATYLISSHLIQDVSSVFSS</sequence>
<evidence type="ECO:0000256" key="8">
    <source>
        <dbReference type="SAM" id="Phobius"/>
    </source>
</evidence>
<feature type="transmembrane region" description="Helical" evidence="8">
    <location>
        <begin position="139"/>
        <end position="159"/>
    </location>
</feature>
<feature type="transmembrane region" description="Helical" evidence="8">
    <location>
        <begin position="348"/>
        <end position="369"/>
    </location>
</feature>
<comment type="caution">
    <text evidence="10">The sequence shown here is derived from an EMBL/GenBank/DDBJ whole genome shotgun (WGS) entry which is preliminary data.</text>
</comment>
<evidence type="ECO:0000256" key="1">
    <source>
        <dbReference type="ARBA" id="ARBA00004429"/>
    </source>
</evidence>
<evidence type="ECO:0000256" key="7">
    <source>
        <dbReference type="ARBA" id="ARBA00023136"/>
    </source>
</evidence>
<evidence type="ECO:0000256" key="9">
    <source>
        <dbReference type="SAM" id="SignalP"/>
    </source>
</evidence>
<evidence type="ECO:0000256" key="4">
    <source>
        <dbReference type="ARBA" id="ARBA00022519"/>
    </source>
</evidence>
<keyword evidence="4" id="KW-0997">Cell inner membrane</keyword>
<reference evidence="10 11" key="1">
    <citation type="journal article" date="2021" name="Sci. Rep.">
        <title>The genome of the diatom Chaetoceros tenuissimus carries an ancient integrated fragment of an extant virus.</title>
        <authorList>
            <person name="Hongo Y."/>
            <person name="Kimura K."/>
            <person name="Takaki Y."/>
            <person name="Yoshida Y."/>
            <person name="Baba S."/>
            <person name="Kobayashi G."/>
            <person name="Nagasaki K."/>
            <person name="Hano T."/>
            <person name="Tomaru Y."/>
        </authorList>
    </citation>
    <scope>NUCLEOTIDE SEQUENCE [LARGE SCALE GENOMIC DNA]</scope>
    <source>
        <strain evidence="10 11">NIES-3715</strain>
    </source>
</reference>
<dbReference type="EMBL" id="BLLK01000027">
    <property type="protein sequence ID" value="GFH48239.1"/>
    <property type="molecule type" value="Genomic_DNA"/>
</dbReference>
<keyword evidence="3" id="KW-1003">Cell membrane</keyword>
<feature type="transmembrane region" description="Helical" evidence="8">
    <location>
        <begin position="267"/>
        <end position="289"/>
    </location>
</feature>
<feature type="transmembrane region" description="Helical" evidence="8">
    <location>
        <begin position="233"/>
        <end position="255"/>
    </location>
</feature>
<feature type="transmembrane region" description="Helical" evidence="8">
    <location>
        <begin position="102"/>
        <end position="127"/>
    </location>
</feature>
<keyword evidence="2" id="KW-0813">Transport</keyword>
<dbReference type="PANTHER" id="PTHR32195:SF26">
    <property type="entry name" value="TRYPTOPHAN OR TYROSINE TRANSPORTER PROTEIN"/>
    <property type="match status" value="1"/>
</dbReference>
<dbReference type="Proteomes" id="UP001054902">
    <property type="component" value="Unassembled WGS sequence"/>
</dbReference>
<feature type="signal peptide" evidence="9">
    <location>
        <begin position="1"/>
        <end position="24"/>
    </location>
</feature>
<keyword evidence="9" id="KW-0732">Signal</keyword>